<organism evidence="1">
    <name type="scientific">Rhizophora mucronata</name>
    <name type="common">Asiatic mangrove</name>
    <dbReference type="NCBI Taxonomy" id="61149"/>
    <lineage>
        <taxon>Eukaryota</taxon>
        <taxon>Viridiplantae</taxon>
        <taxon>Streptophyta</taxon>
        <taxon>Embryophyta</taxon>
        <taxon>Tracheophyta</taxon>
        <taxon>Spermatophyta</taxon>
        <taxon>Magnoliopsida</taxon>
        <taxon>eudicotyledons</taxon>
        <taxon>Gunneridae</taxon>
        <taxon>Pentapetalae</taxon>
        <taxon>rosids</taxon>
        <taxon>fabids</taxon>
        <taxon>Malpighiales</taxon>
        <taxon>Rhizophoraceae</taxon>
        <taxon>Rhizophora</taxon>
    </lineage>
</organism>
<name>A0A2P2PPH4_RHIMU</name>
<reference evidence="1" key="1">
    <citation type="submission" date="2018-02" db="EMBL/GenBank/DDBJ databases">
        <title>Rhizophora mucronata_Transcriptome.</title>
        <authorList>
            <person name="Meera S.P."/>
            <person name="Sreeshan A."/>
            <person name="Augustine A."/>
        </authorList>
    </citation>
    <scope>NUCLEOTIDE SEQUENCE</scope>
    <source>
        <tissue evidence="1">Leaf</tissue>
    </source>
</reference>
<evidence type="ECO:0000313" key="1">
    <source>
        <dbReference type="EMBL" id="MBX56660.1"/>
    </source>
</evidence>
<dbReference type="AlphaFoldDB" id="A0A2P2PPH4"/>
<sequence>MQVSKVHQCVENVSKLKYHIYEKCTGDWAHYHSTQ</sequence>
<accession>A0A2P2PPH4</accession>
<dbReference type="EMBL" id="GGEC01076176">
    <property type="protein sequence ID" value="MBX56660.1"/>
    <property type="molecule type" value="Transcribed_RNA"/>
</dbReference>
<proteinExistence type="predicted"/>
<protein>
    <submittedName>
        <fullName evidence="1">Uncharacterized protein</fullName>
    </submittedName>
</protein>